<organism evidence="2 3">
    <name type="scientific">Halorubellus litoreus</name>
    <dbReference type="NCBI Taxonomy" id="755308"/>
    <lineage>
        <taxon>Archaea</taxon>
        <taxon>Methanobacteriati</taxon>
        <taxon>Methanobacteriota</taxon>
        <taxon>Stenosarchaea group</taxon>
        <taxon>Halobacteria</taxon>
        <taxon>Halobacteriales</taxon>
        <taxon>Halorubellaceae</taxon>
        <taxon>Halorubellus</taxon>
    </lineage>
</organism>
<evidence type="ECO:0000313" key="3">
    <source>
        <dbReference type="Proteomes" id="UP001596395"/>
    </source>
</evidence>
<dbReference type="Proteomes" id="UP001596395">
    <property type="component" value="Unassembled WGS sequence"/>
</dbReference>
<proteinExistence type="predicted"/>
<dbReference type="RefSeq" id="WP_336350598.1">
    <property type="nucleotide sequence ID" value="NZ_JAZAQL010000002.1"/>
</dbReference>
<name>A0ABD5VKC8_9EURY</name>
<protein>
    <recommendedName>
        <fullName evidence="4">Outer membrane lipoprotein-sorting protein</fullName>
    </recommendedName>
</protein>
<feature type="region of interest" description="Disordered" evidence="1">
    <location>
        <begin position="27"/>
        <end position="49"/>
    </location>
</feature>
<evidence type="ECO:0008006" key="4">
    <source>
        <dbReference type="Google" id="ProtNLM"/>
    </source>
</evidence>
<gene>
    <name evidence="2" type="ORF">ACFQGB_12285</name>
</gene>
<dbReference type="PROSITE" id="PS51257">
    <property type="entry name" value="PROKAR_LIPOPROTEIN"/>
    <property type="match status" value="1"/>
</dbReference>
<keyword evidence="3" id="KW-1185">Reference proteome</keyword>
<dbReference type="EMBL" id="JBHSXN010000002">
    <property type="protein sequence ID" value="MFC6953642.1"/>
    <property type="molecule type" value="Genomic_DNA"/>
</dbReference>
<accession>A0ABD5VKC8</accession>
<sequence>MTRTTVVLAVLAVVVIAGCSSFGGVSTTREPFDVDEPTGTTTTESSADRPPVIAFDPVADTAPDAFDLVDAHYRKLAGRSYTVQIDRVERYANGTVYTSDQSTTTFGANRSTYVQERRSTLRNRSAHRQLYANGSAVWQQIALDGNDDPTVRLLRSPEGEPVPPTEVSVRAAPGILQAGLVATNVTDVTALDTVPSGVTEPVFRVVANETATPNAFGDRTVDVSLTLIVTEEGRIIEYSLERTFVEDGRELHSVTRVQFGGVGRVTVDRPEWVPGASENGSDRTGTLQIGTTSQRLEHVPSTSSAESGRVAFVAAGVARRL</sequence>
<dbReference type="AlphaFoldDB" id="A0ABD5VKC8"/>
<comment type="caution">
    <text evidence="2">The sequence shown here is derived from an EMBL/GenBank/DDBJ whole genome shotgun (WGS) entry which is preliminary data.</text>
</comment>
<reference evidence="2 3" key="1">
    <citation type="journal article" date="2019" name="Int. J. Syst. Evol. Microbiol.">
        <title>The Global Catalogue of Microorganisms (GCM) 10K type strain sequencing project: providing services to taxonomists for standard genome sequencing and annotation.</title>
        <authorList>
            <consortium name="The Broad Institute Genomics Platform"/>
            <consortium name="The Broad Institute Genome Sequencing Center for Infectious Disease"/>
            <person name="Wu L."/>
            <person name="Ma J."/>
        </authorList>
    </citation>
    <scope>NUCLEOTIDE SEQUENCE [LARGE SCALE GENOMIC DNA]</scope>
    <source>
        <strain evidence="2 3">GX26</strain>
    </source>
</reference>
<evidence type="ECO:0000313" key="2">
    <source>
        <dbReference type="EMBL" id="MFC6953642.1"/>
    </source>
</evidence>
<evidence type="ECO:0000256" key="1">
    <source>
        <dbReference type="SAM" id="MobiDB-lite"/>
    </source>
</evidence>